<dbReference type="InterPro" id="IPR051783">
    <property type="entry name" value="NAD(P)-dependent_oxidoreduct"/>
</dbReference>
<dbReference type="Gene3D" id="3.40.50.720">
    <property type="entry name" value="NAD(P)-binding Rossmann-like Domain"/>
    <property type="match status" value="1"/>
</dbReference>
<dbReference type="Proteomes" id="UP001300015">
    <property type="component" value="Unassembled WGS sequence"/>
</dbReference>
<comment type="caution">
    <text evidence="2">The sequence shown here is derived from an EMBL/GenBank/DDBJ whole genome shotgun (WGS) entry which is preliminary data.</text>
</comment>
<organism evidence="2 3">
    <name type="scientific">Pantoea trifolii</name>
    <dbReference type="NCBI Taxonomy" id="2968030"/>
    <lineage>
        <taxon>Bacteria</taxon>
        <taxon>Pseudomonadati</taxon>
        <taxon>Pseudomonadota</taxon>
        <taxon>Gammaproteobacteria</taxon>
        <taxon>Enterobacterales</taxon>
        <taxon>Erwiniaceae</taxon>
        <taxon>Pantoea</taxon>
    </lineage>
</organism>
<name>A0ABT1VTX5_9GAMM</name>
<dbReference type="InterPro" id="IPR036291">
    <property type="entry name" value="NAD(P)-bd_dom_sf"/>
</dbReference>
<evidence type="ECO:0000259" key="1">
    <source>
        <dbReference type="Pfam" id="PF01073"/>
    </source>
</evidence>
<dbReference type="InterPro" id="IPR002225">
    <property type="entry name" value="3Beta_OHSteriod_DH/Estase"/>
</dbReference>
<evidence type="ECO:0000313" key="2">
    <source>
        <dbReference type="EMBL" id="MCQ8230342.1"/>
    </source>
</evidence>
<protein>
    <submittedName>
        <fullName evidence="2">NAD-dependent epimerase/dehydratase family protein</fullName>
    </submittedName>
</protein>
<dbReference type="PANTHER" id="PTHR48079:SF6">
    <property type="entry name" value="NAD(P)-BINDING DOMAIN-CONTAINING PROTEIN-RELATED"/>
    <property type="match status" value="1"/>
</dbReference>
<evidence type="ECO:0000313" key="3">
    <source>
        <dbReference type="Proteomes" id="UP001300015"/>
    </source>
</evidence>
<gene>
    <name evidence="2" type="ORF">NQH49_23030</name>
</gene>
<dbReference type="RefSeq" id="WP_256699231.1">
    <property type="nucleotide sequence ID" value="NZ_JANIES010000003.1"/>
</dbReference>
<accession>A0ABT1VTX5</accession>
<dbReference type="EMBL" id="JANIET010000003">
    <property type="protein sequence ID" value="MCQ8230342.1"/>
    <property type="molecule type" value="Genomic_DNA"/>
</dbReference>
<dbReference type="PANTHER" id="PTHR48079">
    <property type="entry name" value="PROTEIN YEEZ"/>
    <property type="match status" value="1"/>
</dbReference>
<dbReference type="Pfam" id="PF01073">
    <property type="entry name" value="3Beta_HSD"/>
    <property type="match status" value="1"/>
</dbReference>
<reference evidence="2 3" key="1">
    <citation type="submission" date="2022-07" db="EMBL/GenBank/DDBJ databases">
        <title>Pantoea trifolii sp. nov. isolated from root nodules of Trifolium rubens.</title>
        <authorList>
            <person name="Kalita M."/>
            <person name="Wdowiak-Wrobel S."/>
            <person name="Marek-Kozaczuk M."/>
            <person name="Palusinska-Szysz M."/>
            <person name="Sokolowski W."/>
            <person name="Coutinho T."/>
            <person name="Hlahane L."/>
        </authorList>
    </citation>
    <scope>NUCLEOTIDE SEQUENCE [LARGE SCALE GENOMIC DNA]</scope>
    <source>
        <strain evidence="2 3">MMK2</strain>
    </source>
</reference>
<dbReference type="SUPFAM" id="SSF51735">
    <property type="entry name" value="NAD(P)-binding Rossmann-fold domains"/>
    <property type="match status" value="1"/>
</dbReference>
<keyword evidence="3" id="KW-1185">Reference proteome</keyword>
<sequence>MTIERTAFVTGGTGFVGSRLIMELVRNGWKVNALARSSAACKALQLMGATPVKGELNTLNALEQGMKGSEIVFHIAAHFKLWGRREEFERINIGGTQAVVDAATMTPSVKKIVYVSAAAVILGDPQPMLDVDENQPKQSRSFAPYSSSKAKAEQLLLAANNKRPEFETIAIRPPLIWGAGMPMLKQMAATVKAGQWQWIDGGNQSMSTCHVDNLVSALLLTADKGTGGEAYFITDEKTGTLKGIISELLNTCGITVKDKYVSFRAAWLLAGLMGMTWRVLRLKGEPPLTRQMLQLIGKTLTLNTAKARRELGYAPVKSWAEGIREMK</sequence>
<proteinExistence type="predicted"/>
<feature type="domain" description="3-beta hydroxysteroid dehydrogenase/isomerase" evidence="1">
    <location>
        <begin position="9"/>
        <end position="257"/>
    </location>
</feature>